<protein>
    <submittedName>
        <fullName evidence="1">Uncharacterized protein</fullName>
    </submittedName>
</protein>
<evidence type="ECO:0000313" key="1">
    <source>
        <dbReference type="EMBL" id="GAT43421.1"/>
    </source>
</evidence>
<dbReference type="EMBL" id="DF838976">
    <property type="protein sequence ID" value="GAT43421.1"/>
    <property type="molecule type" value="Genomic_DNA"/>
</dbReference>
<keyword evidence="2" id="KW-1185">Reference proteome</keyword>
<reference evidence="1" key="1">
    <citation type="submission" date="2014-09" db="EMBL/GenBank/DDBJ databases">
        <title>Genome sequence of the luminous mushroom Mycena chlorophos for searching fungal bioluminescence genes.</title>
        <authorList>
            <person name="Tanaka Y."/>
            <person name="Kasuga D."/>
            <person name="Oba Y."/>
            <person name="Hase S."/>
            <person name="Sato K."/>
            <person name="Oba Y."/>
            <person name="Sakakibara Y."/>
        </authorList>
    </citation>
    <scope>NUCLEOTIDE SEQUENCE</scope>
</reference>
<sequence length="161" mass="17973">MLARASEVFDRVAEARSTRCLSARHVQAPSNGARLDWSSNTGDMASSFITPHSTRISSSLPLGSVAWFRLWRGFRTCSVVLRPSNWSFQNSRRRRDVRGASALAVLWIALKNQLTPNPTNFSSFLATYLHHSLIQTPMHNPCRTIPVTPAGPTLRLREAIT</sequence>
<organism evidence="1 2">
    <name type="scientific">Mycena chlorophos</name>
    <name type="common">Agaric fungus</name>
    <name type="synonym">Agaricus chlorophos</name>
    <dbReference type="NCBI Taxonomy" id="658473"/>
    <lineage>
        <taxon>Eukaryota</taxon>
        <taxon>Fungi</taxon>
        <taxon>Dikarya</taxon>
        <taxon>Basidiomycota</taxon>
        <taxon>Agaricomycotina</taxon>
        <taxon>Agaricomycetes</taxon>
        <taxon>Agaricomycetidae</taxon>
        <taxon>Agaricales</taxon>
        <taxon>Marasmiineae</taxon>
        <taxon>Mycenaceae</taxon>
        <taxon>Mycena</taxon>
    </lineage>
</organism>
<evidence type="ECO:0000313" key="2">
    <source>
        <dbReference type="Proteomes" id="UP000815677"/>
    </source>
</evidence>
<dbReference type="Proteomes" id="UP000815677">
    <property type="component" value="Unassembled WGS sequence"/>
</dbReference>
<accession>A0ABQ0L0X1</accession>
<name>A0ABQ0L0X1_MYCCL</name>
<proteinExistence type="predicted"/>
<gene>
    <name evidence="1" type="ORF">MCHLO_01102</name>
</gene>